<accession>A0A1K2IH40</accession>
<evidence type="ECO:0000313" key="1">
    <source>
        <dbReference type="EMBL" id="SFZ91614.1"/>
    </source>
</evidence>
<protein>
    <submittedName>
        <fullName evidence="1">Uncharacterized conserved protein YbjT, contains NAD(P)-binding and DUF2867 domains</fullName>
    </submittedName>
</protein>
<keyword evidence="2" id="KW-1185">Reference proteome</keyword>
<dbReference type="EMBL" id="FPKV01000002">
    <property type="protein sequence ID" value="SFZ91614.1"/>
    <property type="molecule type" value="Genomic_DNA"/>
</dbReference>
<dbReference type="STRING" id="369401.SAMN05428642_102166"/>
<dbReference type="PANTHER" id="PTHR14097">
    <property type="entry name" value="OXIDOREDUCTASE HTATIP2"/>
    <property type="match status" value="1"/>
</dbReference>
<dbReference type="AlphaFoldDB" id="A0A1K2IH40"/>
<name>A0A1K2IH40_9FLAO</name>
<sequence length="221" mass="24630">MKKTAIILGATGLTGNILLQKLIEDDRYDTIKLFSRSRIEGLPNKVVQFVGNLLELDKFKADFTANEVFCCIGTTAKKTPNKTLYKQIDYGIPVMAAKLSKENNIDTFLVISAMGANKNSSVFYNKTKGEMEHDVLQQNIKNTFVLRPSIIGGERNESRILEKIGLIAFKILQPLFIGKLQSYKIINAETIAQAMLNLANNKSNAEVIITSNEIKKLVENS</sequence>
<evidence type="ECO:0000313" key="2">
    <source>
        <dbReference type="Proteomes" id="UP000182544"/>
    </source>
</evidence>
<dbReference type="PANTHER" id="PTHR14097:SF7">
    <property type="entry name" value="OXIDOREDUCTASE HTATIP2"/>
    <property type="match status" value="1"/>
</dbReference>
<dbReference type="RefSeq" id="WP_072401162.1">
    <property type="nucleotide sequence ID" value="NZ_FPKV01000002.1"/>
</dbReference>
<dbReference type="InterPro" id="IPR036291">
    <property type="entry name" value="NAD(P)-bd_dom_sf"/>
</dbReference>
<dbReference type="OrthoDB" id="9798632at2"/>
<reference evidence="1 2" key="1">
    <citation type="submission" date="2016-10" db="EMBL/GenBank/DDBJ databases">
        <authorList>
            <person name="de Groot N.N."/>
        </authorList>
    </citation>
    <scope>NUCLEOTIDE SEQUENCE [LARGE SCALE GENOMIC DNA]</scope>
    <source>
        <strain evidence="1 2">DSM 18180</strain>
    </source>
</reference>
<gene>
    <name evidence="1" type="ORF">SAMN05428642_102166</name>
</gene>
<organism evidence="1 2">
    <name type="scientific">Flaviramulus basaltis</name>
    <dbReference type="NCBI Taxonomy" id="369401"/>
    <lineage>
        <taxon>Bacteria</taxon>
        <taxon>Pseudomonadati</taxon>
        <taxon>Bacteroidota</taxon>
        <taxon>Flavobacteriia</taxon>
        <taxon>Flavobacteriales</taxon>
        <taxon>Flavobacteriaceae</taxon>
        <taxon>Flaviramulus</taxon>
    </lineage>
</organism>
<dbReference type="SUPFAM" id="SSF51735">
    <property type="entry name" value="NAD(P)-binding Rossmann-fold domains"/>
    <property type="match status" value="1"/>
</dbReference>
<dbReference type="Gene3D" id="3.40.50.720">
    <property type="entry name" value="NAD(P)-binding Rossmann-like Domain"/>
    <property type="match status" value="1"/>
</dbReference>
<proteinExistence type="predicted"/>
<dbReference type="Proteomes" id="UP000182544">
    <property type="component" value="Unassembled WGS sequence"/>
</dbReference>